<dbReference type="InterPro" id="IPR035906">
    <property type="entry name" value="MetI-like_sf"/>
</dbReference>
<protein>
    <submittedName>
        <fullName evidence="11 12">Amino-acid permease protein YxeN</fullName>
    </submittedName>
</protein>
<evidence type="ECO:0000259" key="10">
    <source>
        <dbReference type="PROSITE" id="PS50928"/>
    </source>
</evidence>
<dbReference type="NCBIfam" id="TIGR03003">
    <property type="entry name" value="ectoine_ehuD"/>
    <property type="match status" value="1"/>
</dbReference>
<dbReference type="PANTHER" id="PTHR30614:SF0">
    <property type="entry name" value="L-CYSTINE TRANSPORT SYSTEM PERMEASE PROTEIN TCYL"/>
    <property type="match status" value="1"/>
</dbReference>
<keyword evidence="4" id="KW-1003">Cell membrane</keyword>
<evidence type="ECO:0000256" key="4">
    <source>
        <dbReference type="ARBA" id="ARBA00022475"/>
    </source>
</evidence>
<sequence length="225" mass="25415">MISFDWDWAFVFEILPMILSAAKVTLLATLLGSILAILVGLSFALLRRSKLVLLRVVTYWIVEFVRSTPLLVQIFFLYYVLPEFGISMSPLLTGVLALGLHYGAYLSEVFRSGIDGIEKGQWEAARALNLTTYDTYKDIVLPQAIRPMIPATGNYIIAMFKETPQLSAITLLEMLQVAKIIGSENFRYLEPFTMVGILYLVFSLVAAYGIHCIERRFPKEGFTLR</sequence>
<reference evidence="12 13" key="1">
    <citation type="submission" date="2016-06" db="EMBL/GenBank/DDBJ databases">
        <authorList>
            <person name="Rodrigo-Torres L."/>
            <person name="Arahal D.R."/>
        </authorList>
    </citation>
    <scope>NUCLEOTIDE SEQUENCE [LARGE SCALE GENOMIC DNA]</scope>
    <source>
        <strain evidence="12 13">CECT 5116</strain>
    </source>
</reference>
<evidence type="ECO:0000256" key="3">
    <source>
        <dbReference type="ARBA" id="ARBA00022448"/>
    </source>
</evidence>
<evidence type="ECO:0000313" key="14">
    <source>
        <dbReference type="Proteomes" id="UP000092871"/>
    </source>
</evidence>
<dbReference type="GO" id="GO:0043190">
    <property type="term" value="C:ATP-binding cassette (ABC) transporter complex"/>
    <property type="evidence" value="ECO:0007669"/>
    <property type="project" value="InterPro"/>
</dbReference>
<evidence type="ECO:0000256" key="6">
    <source>
        <dbReference type="ARBA" id="ARBA00022970"/>
    </source>
</evidence>
<dbReference type="Proteomes" id="UP000092840">
    <property type="component" value="Unassembled WGS sequence"/>
</dbReference>
<dbReference type="EMBL" id="FLRB01000013">
    <property type="protein sequence ID" value="SBT21973.1"/>
    <property type="molecule type" value="Genomic_DNA"/>
</dbReference>
<dbReference type="RefSeq" id="WP_083203000.1">
    <property type="nucleotide sequence ID" value="NZ_FLRA01000023.1"/>
</dbReference>
<dbReference type="GO" id="GO:0006865">
    <property type="term" value="P:amino acid transport"/>
    <property type="evidence" value="ECO:0007669"/>
    <property type="project" value="UniProtKB-KW"/>
</dbReference>
<dbReference type="PROSITE" id="PS50928">
    <property type="entry name" value="ABC_TM1"/>
    <property type="match status" value="1"/>
</dbReference>
<dbReference type="CDD" id="cd06261">
    <property type="entry name" value="TM_PBP2"/>
    <property type="match status" value="1"/>
</dbReference>
<evidence type="ECO:0000256" key="1">
    <source>
        <dbReference type="ARBA" id="ARBA00004429"/>
    </source>
</evidence>
<gene>
    <name evidence="11" type="primary">yxeN</name>
    <name evidence="11" type="ORF">MGA5115_03179</name>
    <name evidence="12" type="ORF">MGA5116_02583</name>
</gene>
<evidence type="ECO:0000313" key="11">
    <source>
        <dbReference type="EMBL" id="SBT19018.1"/>
    </source>
</evidence>
<reference evidence="11 14" key="2">
    <citation type="submission" date="2016-06" db="EMBL/GenBank/DDBJ databases">
        <authorList>
            <person name="Kjaerup R.B."/>
            <person name="Dalgaard T.S."/>
            <person name="Juul-Madsen H.R."/>
        </authorList>
    </citation>
    <scope>NUCLEOTIDE SEQUENCE [LARGE SCALE GENOMIC DNA]</scope>
    <source>
        <strain evidence="11 14">CECT 5115</strain>
    </source>
</reference>
<name>A0A1C3JUU9_9GAMM</name>
<dbReference type="Proteomes" id="UP000092871">
    <property type="component" value="Unassembled WGS sequence"/>
</dbReference>
<dbReference type="Gene3D" id="1.10.3720.10">
    <property type="entry name" value="MetI-like"/>
    <property type="match status" value="1"/>
</dbReference>
<dbReference type="EMBL" id="FLRA01000023">
    <property type="protein sequence ID" value="SBT19018.1"/>
    <property type="molecule type" value="Genomic_DNA"/>
</dbReference>
<keyword evidence="3 9" id="KW-0813">Transport</keyword>
<dbReference type="AlphaFoldDB" id="A0A1C3JUU9"/>
<evidence type="ECO:0000256" key="8">
    <source>
        <dbReference type="ARBA" id="ARBA00023136"/>
    </source>
</evidence>
<keyword evidence="5 9" id="KW-0812">Transmembrane</keyword>
<evidence type="ECO:0000256" key="7">
    <source>
        <dbReference type="ARBA" id="ARBA00022989"/>
    </source>
</evidence>
<dbReference type="PANTHER" id="PTHR30614">
    <property type="entry name" value="MEMBRANE COMPONENT OF AMINO ACID ABC TRANSPORTER"/>
    <property type="match status" value="1"/>
</dbReference>
<organism evidence="11 14">
    <name type="scientific">Marinomonas gallaica</name>
    <dbReference type="NCBI Taxonomy" id="1806667"/>
    <lineage>
        <taxon>Bacteria</taxon>
        <taxon>Pseudomonadati</taxon>
        <taxon>Pseudomonadota</taxon>
        <taxon>Gammaproteobacteria</taxon>
        <taxon>Oceanospirillales</taxon>
        <taxon>Oceanospirillaceae</taxon>
        <taxon>Marinomonas</taxon>
    </lineage>
</organism>
<evidence type="ECO:0000313" key="12">
    <source>
        <dbReference type="EMBL" id="SBT21973.1"/>
    </source>
</evidence>
<feature type="transmembrane region" description="Helical" evidence="9">
    <location>
        <begin position="192"/>
        <end position="210"/>
    </location>
</feature>
<feature type="domain" description="ABC transmembrane type-1" evidence="10">
    <location>
        <begin position="22"/>
        <end position="210"/>
    </location>
</feature>
<keyword evidence="8 9" id="KW-0472">Membrane</keyword>
<dbReference type="InterPro" id="IPR014341">
    <property type="entry name" value="Ectoine_EhuD"/>
</dbReference>
<dbReference type="Pfam" id="PF00528">
    <property type="entry name" value="BPD_transp_1"/>
    <property type="match status" value="1"/>
</dbReference>
<dbReference type="SUPFAM" id="SSF161098">
    <property type="entry name" value="MetI-like"/>
    <property type="match status" value="1"/>
</dbReference>
<comment type="similarity">
    <text evidence="2">Belongs to the binding-protein-dependent transport system permease family. HisMQ subfamily.</text>
</comment>
<evidence type="ECO:0000256" key="9">
    <source>
        <dbReference type="RuleBase" id="RU363032"/>
    </source>
</evidence>
<evidence type="ECO:0000313" key="13">
    <source>
        <dbReference type="Proteomes" id="UP000092840"/>
    </source>
</evidence>
<evidence type="ECO:0000256" key="2">
    <source>
        <dbReference type="ARBA" id="ARBA00010072"/>
    </source>
</evidence>
<dbReference type="InterPro" id="IPR043429">
    <property type="entry name" value="ArtM/GltK/GlnP/TcyL/YhdX-like"/>
</dbReference>
<dbReference type="InterPro" id="IPR010065">
    <property type="entry name" value="AA_ABC_transptr_permease_3TM"/>
</dbReference>
<keyword evidence="7 9" id="KW-1133">Transmembrane helix</keyword>
<feature type="transmembrane region" description="Helical" evidence="9">
    <location>
        <begin position="58"/>
        <end position="81"/>
    </location>
</feature>
<dbReference type="GO" id="GO:0022857">
    <property type="term" value="F:transmembrane transporter activity"/>
    <property type="evidence" value="ECO:0007669"/>
    <property type="project" value="InterPro"/>
</dbReference>
<keyword evidence="13" id="KW-1185">Reference proteome</keyword>
<dbReference type="NCBIfam" id="TIGR01726">
    <property type="entry name" value="HEQRo_perm_3TM"/>
    <property type="match status" value="1"/>
</dbReference>
<proteinExistence type="inferred from homology"/>
<feature type="transmembrane region" description="Helical" evidence="9">
    <location>
        <begin position="24"/>
        <end position="46"/>
    </location>
</feature>
<comment type="subcellular location">
    <subcellularLocation>
        <location evidence="1">Cell inner membrane</location>
        <topology evidence="1">Multi-pass membrane protein</topology>
    </subcellularLocation>
    <subcellularLocation>
        <location evidence="9">Cell membrane</location>
        <topology evidence="9">Multi-pass membrane protein</topology>
    </subcellularLocation>
</comment>
<accession>A0A1C3JUU9</accession>
<keyword evidence="6" id="KW-0029">Amino-acid transport</keyword>
<dbReference type="InterPro" id="IPR000515">
    <property type="entry name" value="MetI-like"/>
</dbReference>
<evidence type="ECO:0000256" key="5">
    <source>
        <dbReference type="ARBA" id="ARBA00022692"/>
    </source>
</evidence>